<dbReference type="Gene3D" id="1.25.40.180">
    <property type="match status" value="1"/>
</dbReference>
<proteinExistence type="inferred from homology"/>
<dbReference type="InterPro" id="IPR003890">
    <property type="entry name" value="MIF4G-like_typ-3"/>
</dbReference>
<evidence type="ECO:0000256" key="3">
    <source>
        <dbReference type="ARBA" id="ARBA00023242"/>
    </source>
</evidence>
<name>A0A1X2GQ90_9FUNG</name>
<dbReference type="AlphaFoldDB" id="A0A1X2GQ90"/>
<accession>A0A1X2GQ90</accession>
<organism evidence="6 7">
    <name type="scientific">Hesseltinella vesiculosa</name>
    <dbReference type="NCBI Taxonomy" id="101127"/>
    <lineage>
        <taxon>Eukaryota</taxon>
        <taxon>Fungi</taxon>
        <taxon>Fungi incertae sedis</taxon>
        <taxon>Mucoromycota</taxon>
        <taxon>Mucoromycotina</taxon>
        <taxon>Mucoromycetes</taxon>
        <taxon>Mucorales</taxon>
        <taxon>Cunninghamellaceae</taxon>
        <taxon>Hesseltinella</taxon>
    </lineage>
</organism>
<evidence type="ECO:0000259" key="5">
    <source>
        <dbReference type="PROSITE" id="PS51366"/>
    </source>
</evidence>
<dbReference type="GO" id="GO:0042274">
    <property type="term" value="P:ribosomal small subunit biogenesis"/>
    <property type="evidence" value="ECO:0007669"/>
    <property type="project" value="TreeGrafter"/>
</dbReference>
<feature type="compositionally biased region" description="Basic and acidic residues" evidence="4">
    <location>
        <begin position="34"/>
        <end position="44"/>
    </location>
</feature>
<feature type="domain" description="MI" evidence="5">
    <location>
        <begin position="396"/>
        <end position="527"/>
    </location>
</feature>
<dbReference type="Pfam" id="PF02854">
    <property type="entry name" value="MIF4G"/>
    <property type="match status" value="1"/>
</dbReference>
<evidence type="ECO:0000256" key="2">
    <source>
        <dbReference type="ARBA" id="ARBA00006856"/>
    </source>
</evidence>
<dbReference type="SMART" id="SM00544">
    <property type="entry name" value="MA3"/>
    <property type="match status" value="1"/>
</dbReference>
<feature type="region of interest" description="Disordered" evidence="4">
    <location>
        <begin position="1"/>
        <end position="53"/>
    </location>
</feature>
<dbReference type="Proteomes" id="UP000242146">
    <property type="component" value="Unassembled WGS sequence"/>
</dbReference>
<gene>
    <name evidence="6" type="ORF">DM01DRAFT_232339</name>
</gene>
<dbReference type="Pfam" id="PF02847">
    <property type="entry name" value="MA3"/>
    <property type="match status" value="1"/>
</dbReference>
<evidence type="ECO:0000313" key="7">
    <source>
        <dbReference type="Proteomes" id="UP000242146"/>
    </source>
</evidence>
<sequence>SDESVFSEGDEDVSMDEDDDIESESDDNEPSETEDQHEPAKDEEQTVAASALPATSKYVPPHLRKMATTKSEQQIRLQRQLQGLLNKLSESNMEMILVDIEKLYGVYPRHDVNTTVTELILTSISQKANLLDSFVILYATIVASLYRLIGIEFAAHFVQTLVESFEKYYKQSQEAIERGDEVGEDGPVGTREARNLLTLILELYNFQVVACILVYDLIRSLIGQMHEQSVELLLKIVRTCGAQMRTDDPASLKDVIDAIQKESAKRDPKTISVRHKFMLETLTNIKNNKIKSSEVSARQADKDMVVKMKKFLTGLTKKRATRSAEPLRVSLEDIHEIETKGKWWLVGASWRANLVGTESEHAKKKQDTKVASDLKKDQSMQQTLLKLARKQGMNTDVRRSIFVSLMGAEDYVDAYEKLNKLGLSEVQQREIPRVILQCSGNEKTFNPYYVFVSERMCQLNHSYKVTFQYCLWDFLRDLGLQDIGGLERTSSSGSEVRLNRIVNLGKFFGMLFAKQTLSLSILRTINFISLTQKAQVFLDIVFSHMLLQLK</sequence>
<evidence type="ECO:0000256" key="4">
    <source>
        <dbReference type="SAM" id="MobiDB-lite"/>
    </source>
</evidence>
<dbReference type="InterPro" id="IPR003891">
    <property type="entry name" value="Initiation_fac_eIF4g_MI"/>
</dbReference>
<comment type="similarity">
    <text evidence="2">Belongs to the CWC22 family.</text>
</comment>
<dbReference type="SUPFAM" id="SSF48371">
    <property type="entry name" value="ARM repeat"/>
    <property type="match status" value="1"/>
</dbReference>
<reference evidence="6 7" key="1">
    <citation type="submission" date="2016-07" db="EMBL/GenBank/DDBJ databases">
        <title>Pervasive Adenine N6-methylation of Active Genes in Fungi.</title>
        <authorList>
            <consortium name="DOE Joint Genome Institute"/>
            <person name="Mondo S.J."/>
            <person name="Dannebaum R.O."/>
            <person name="Kuo R.C."/>
            <person name="Labutti K."/>
            <person name="Haridas S."/>
            <person name="Kuo A."/>
            <person name="Salamov A."/>
            <person name="Ahrendt S.R."/>
            <person name="Lipzen A."/>
            <person name="Sullivan W."/>
            <person name="Andreopoulos W.B."/>
            <person name="Clum A."/>
            <person name="Lindquist E."/>
            <person name="Daum C."/>
            <person name="Ramamoorthy G.K."/>
            <person name="Gryganskyi A."/>
            <person name="Culley D."/>
            <person name="Magnuson J.K."/>
            <person name="James T.Y."/>
            <person name="O'Malley M.A."/>
            <person name="Stajich J.E."/>
            <person name="Spatafora J.W."/>
            <person name="Visel A."/>
            <person name="Grigoriev I.V."/>
        </authorList>
    </citation>
    <scope>NUCLEOTIDE SEQUENCE [LARGE SCALE GENOMIC DNA]</scope>
    <source>
        <strain evidence="6 7">NRRL 3301</strain>
    </source>
</reference>
<keyword evidence="3" id="KW-0539">Nucleus</keyword>
<dbReference type="STRING" id="101127.A0A1X2GQ90"/>
<feature type="non-terminal residue" evidence="6">
    <location>
        <position position="1"/>
    </location>
</feature>
<dbReference type="InterPro" id="IPR050781">
    <property type="entry name" value="CWC22_splicing_factor"/>
</dbReference>
<keyword evidence="7" id="KW-1185">Reference proteome</keyword>
<dbReference type="GO" id="GO:0005730">
    <property type="term" value="C:nucleolus"/>
    <property type="evidence" value="ECO:0007669"/>
    <property type="project" value="UniProtKB-SubCell"/>
</dbReference>
<protein>
    <submittedName>
        <fullName evidence="6">ARM repeat-containing protein</fullName>
    </submittedName>
</protein>
<dbReference type="GO" id="GO:0003723">
    <property type="term" value="F:RNA binding"/>
    <property type="evidence" value="ECO:0007669"/>
    <property type="project" value="InterPro"/>
</dbReference>
<comment type="subcellular location">
    <subcellularLocation>
        <location evidence="1">Nucleus</location>
        <location evidence="1">Nucleolus</location>
    </subcellularLocation>
</comment>
<dbReference type="PANTHER" id="PTHR18034">
    <property type="entry name" value="CELL CYCLE CONTROL PROTEIN CWF22-RELATED"/>
    <property type="match status" value="1"/>
</dbReference>
<evidence type="ECO:0000313" key="6">
    <source>
        <dbReference type="EMBL" id="ORX58919.1"/>
    </source>
</evidence>
<dbReference type="SMART" id="SM00543">
    <property type="entry name" value="MIF4G"/>
    <property type="match status" value="1"/>
</dbReference>
<dbReference type="PROSITE" id="PS51366">
    <property type="entry name" value="MI"/>
    <property type="match status" value="1"/>
</dbReference>
<dbReference type="InterPro" id="IPR016024">
    <property type="entry name" value="ARM-type_fold"/>
</dbReference>
<dbReference type="EMBL" id="MCGT01000006">
    <property type="protein sequence ID" value="ORX58919.1"/>
    <property type="molecule type" value="Genomic_DNA"/>
</dbReference>
<comment type="caution">
    <text evidence="6">The sequence shown here is derived from an EMBL/GenBank/DDBJ whole genome shotgun (WGS) entry which is preliminary data.</text>
</comment>
<feature type="compositionally biased region" description="Acidic residues" evidence="4">
    <location>
        <begin position="1"/>
        <end position="33"/>
    </location>
</feature>
<feature type="non-terminal residue" evidence="6">
    <location>
        <position position="550"/>
    </location>
</feature>
<dbReference type="PANTHER" id="PTHR18034:SF4">
    <property type="entry name" value="NUCLEOLAR MIF4G DOMAIN-CONTAINING PROTEIN 1"/>
    <property type="match status" value="1"/>
</dbReference>
<evidence type="ECO:0000256" key="1">
    <source>
        <dbReference type="ARBA" id="ARBA00004604"/>
    </source>
</evidence>
<dbReference type="OrthoDB" id="361797at2759"/>